<feature type="signal peptide" evidence="2">
    <location>
        <begin position="1"/>
        <end position="22"/>
    </location>
</feature>
<feature type="chain" id="PRO_5003316713" description="UPF0311 protein ABI_24290" evidence="2">
    <location>
        <begin position="23"/>
        <end position="178"/>
    </location>
</feature>
<reference evidence="4" key="1">
    <citation type="submission" date="2011-03" db="EMBL/GenBank/DDBJ databases">
        <title>Draft genome sequence of Brevundimonas diminuta.</title>
        <authorList>
            <person name="Brown P.J.B."/>
            <person name="Buechlein A."/>
            <person name="Hemmerich C."/>
            <person name="Brun Y.V."/>
        </authorList>
    </citation>
    <scope>NUCLEOTIDE SEQUENCE [LARGE SCALE GENOMIC DNA]</scope>
    <source>
        <strain evidence="4">C19</strain>
    </source>
</reference>
<dbReference type="STRING" id="715226.ABI_24290"/>
<sequence length="178" mass="19780">MDRRQFQLTLAAGLVTAFPAAATENAPTQPHLTHLCNITARLLPPVDIGEGPQGRRRLIPISGGEVTGERLRGTLLPGGADFQRIRPDAVTEIQARYVIETHDGHKVYVENTGLRRAPPEVMARLMKGEVVDPALVYFRSTPRFEAPDGPYTWLERSLFLCSGARFPEHVVLRLFEVT</sequence>
<dbReference type="Pfam" id="PF11578">
    <property type="entry name" value="DUF3237"/>
    <property type="match status" value="1"/>
</dbReference>
<accession>F4QNV8</accession>
<dbReference type="PANTHER" id="PTHR37315">
    <property type="entry name" value="UPF0311 PROTEIN BLR7842"/>
    <property type="match status" value="1"/>
</dbReference>
<dbReference type="RefSeq" id="WP_006273202.1">
    <property type="nucleotide sequence ID" value="NZ_GL883078.1"/>
</dbReference>
<proteinExistence type="inferred from homology"/>
<dbReference type="Proteomes" id="UP000006512">
    <property type="component" value="Unassembled WGS sequence"/>
</dbReference>
<evidence type="ECO:0000256" key="2">
    <source>
        <dbReference type="SAM" id="SignalP"/>
    </source>
</evidence>
<evidence type="ECO:0000313" key="4">
    <source>
        <dbReference type="Proteomes" id="UP000006512"/>
    </source>
</evidence>
<gene>
    <name evidence="3" type="ORF">ABI_24290</name>
</gene>
<dbReference type="eggNOG" id="ENOG5032SS8">
    <property type="taxonomic scope" value="Bacteria"/>
</dbReference>
<evidence type="ECO:0000256" key="1">
    <source>
        <dbReference type="HAMAP-Rule" id="MF_00775"/>
    </source>
</evidence>
<dbReference type="EMBL" id="GL883078">
    <property type="protein sequence ID" value="EGF91016.1"/>
    <property type="molecule type" value="Genomic_DNA"/>
</dbReference>
<dbReference type="HOGENOM" id="CLU_096872_4_1_5"/>
<keyword evidence="4" id="KW-1185">Reference proteome</keyword>
<dbReference type="Gene3D" id="2.40.160.20">
    <property type="match status" value="1"/>
</dbReference>
<comment type="similarity">
    <text evidence="1">Belongs to the UPF0311 family.</text>
</comment>
<keyword evidence="2" id="KW-0732">Signal</keyword>
<dbReference type="PANTHER" id="PTHR37315:SF1">
    <property type="entry name" value="UPF0311 PROTEIN BLR7842"/>
    <property type="match status" value="1"/>
</dbReference>
<evidence type="ECO:0000313" key="3">
    <source>
        <dbReference type="EMBL" id="EGF91016.1"/>
    </source>
</evidence>
<protein>
    <recommendedName>
        <fullName evidence="1">UPF0311 protein ABI_24290</fullName>
    </recommendedName>
</protein>
<name>F4QNV8_9CAUL</name>
<dbReference type="HAMAP" id="MF_00775">
    <property type="entry name" value="UPF0311"/>
    <property type="match status" value="1"/>
</dbReference>
<organism evidence="3 4">
    <name type="scientific">Asticcacaulis biprosthecium C19</name>
    <dbReference type="NCBI Taxonomy" id="715226"/>
    <lineage>
        <taxon>Bacteria</taxon>
        <taxon>Pseudomonadati</taxon>
        <taxon>Pseudomonadota</taxon>
        <taxon>Alphaproteobacteria</taxon>
        <taxon>Caulobacterales</taxon>
        <taxon>Caulobacteraceae</taxon>
        <taxon>Asticcacaulis</taxon>
    </lineage>
</organism>
<dbReference type="OrthoDB" id="5294829at2"/>
<dbReference type="AlphaFoldDB" id="F4QNV8"/>
<dbReference type="InterPro" id="IPR020915">
    <property type="entry name" value="UPF0311"/>
</dbReference>